<evidence type="ECO:0000313" key="2">
    <source>
        <dbReference type="Proteomes" id="UP000677054"/>
    </source>
</evidence>
<reference evidence="1" key="1">
    <citation type="submission" date="2020-11" db="EMBL/GenBank/DDBJ databases">
        <authorList>
            <person name="Tran Van P."/>
        </authorList>
    </citation>
    <scope>NUCLEOTIDE SEQUENCE</scope>
</reference>
<dbReference type="AlphaFoldDB" id="A0A7R8X811"/>
<accession>A0A7R8X811</accession>
<organism evidence="1">
    <name type="scientific">Darwinula stevensoni</name>
    <dbReference type="NCBI Taxonomy" id="69355"/>
    <lineage>
        <taxon>Eukaryota</taxon>
        <taxon>Metazoa</taxon>
        <taxon>Ecdysozoa</taxon>
        <taxon>Arthropoda</taxon>
        <taxon>Crustacea</taxon>
        <taxon>Oligostraca</taxon>
        <taxon>Ostracoda</taxon>
        <taxon>Podocopa</taxon>
        <taxon>Podocopida</taxon>
        <taxon>Darwinulocopina</taxon>
        <taxon>Darwinuloidea</taxon>
        <taxon>Darwinulidae</taxon>
        <taxon>Darwinula</taxon>
    </lineage>
</organism>
<name>A0A7R8X811_9CRUS</name>
<feature type="non-terminal residue" evidence="1">
    <location>
        <position position="1"/>
    </location>
</feature>
<dbReference type="Proteomes" id="UP000677054">
    <property type="component" value="Unassembled WGS sequence"/>
</dbReference>
<dbReference type="EMBL" id="CAJPEV010000132">
    <property type="protein sequence ID" value="CAG0881096.1"/>
    <property type="molecule type" value="Genomic_DNA"/>
</dbReference>
<dbReference type="EMBL" id="LR899649">
    <property type="protein sequence ID" value="CAD7241404.1"/>
    <property type="molecule type" value="Genomic_DNA"/>
</dbReference>
<proteinExistence type="predicted"/>
<gene>
    <name evidence="1" type="ORF">DSTB1V02_LOCUS1397</name>
</gene>
<protein>
    <submittedName>
        <fullName evidence="1">Uncharacterized protein</fullName>
    </submittedName>
</protein>
<evidence type="ECO:0000313" key="1">
    <source>
        <dbReference type="EMBL" id="CAD7241404.1"/>
    </source>
</evidence>
<sequence>MSGPSGDLASKYKSILNYHCTTDHPEPQHLQDILHNPPTKTIISKIKTLIRRSRNVIRRGAQVTKGSMRNIEDDYEIVEAGNSAEWKVVDRQALNAKKLSYG</sequence>
<keyword evidence="2" id="KW-1185">Reference proteome</keyword>